<reference evidence="3 4" key="2">
    <citation type="submission" date="2019-03" db="EMBL/GenBank/DDBJ databases">
        <title>Bradyrhizobium strains diversity.</title>
        <authorList>
            <person name="Urquiaga M.C.O."/>
            <person name="Hungria M."/>
            <person name="Delamuta J.R.M."/>
            <person name="Klepa M.S."/>
        </authorList>
    </citation>
    <scope>NUCLEOTIDE SEQUENCE [LARGE SCALE GENOMIC DNA]</scope>
    <source>
        <strain evidence="3 4">CNPSo 3426</strain>
    </source>
</reference>
<keyword evidence="5" id="KW-1185">Reference proteome</keyword>
<accession>A0A4Y9NQL6</accession>
<dbReference type="Pfam" id="PF01381">
    <property type="entry name" value="HTH_3"/>
    <property type="match status" value="1"/>
</dbReference>
<dbReference type="EMBL" id="SPQS01000022">
    <property type="protein sequence ID" value="TFV70219.1"/>
    <property type="molecule type" value="Genomic_DNA"/>
</dbReference>
<evidence type="ECO:0000313" key="3">
    <source>
        <dbReference type="EMBL" id="TFV70219.1"/>
    </source>
</evidence>
<dbReference type="Proteomes" id="UP000297700">
    <property type="component" value="Unassembled WGS sequence"/>
</dbReference>
<feature type="domain" description="HTH cro/C1-type" evidence="1">
    <location>
        <begin position="12"/>
        <end position="73"/>
    </location>
</feature>
<dbReference type="PROSITE" id="PS50943">
    <property type="entry name" value="HTH_CROC1"/>
    <property type="match status" value="1"/>
</dbReference>
<accession>A0A4Y9KU60</accession>
<dbReference type="OrthoDB" id="9809730at2"/>
<dbReference type="SUPFAM" id="SSF47413">
    <property type="entry name" value="lambda repressor-like DNA-binding domains"/>
    <property type="match status" value="1"/>
</dbReference>
<dbReference type="CDD" id="cd00093">
    <property type="entry name" value="HTH_XRE"/>
    <property type="match status" value="1"/>
</dbReference>
<dbReference type="RefSeq" id="WP_126261718.1">
    <property type="nucleotide sequence ID" value="NZ_SPQU01000041.1"/>
</dbReference>
<dbReference type="GO" id="GO:0003677">
    <property type="term" value="F:DNA binding"/>
    <property type="evidence" value="ECO:0007669"/>
    <property type="project" value="InterPro"/>
</dbReference>
<dbReference type="EMBL" id="SPQU01000041">
    <property type="protein sequence ID" value="TFV30142.1"/>
    <property type="molecule type" value="Genomic_DNA"/>
</dbReference>
<gene>
    <name evidence="3" type="ORF">E4K64_30655</name>
    <name evidence="2" type="ORF">E4K66_36600</name>
</gene>
<name>A0A4Y9KU60_9BRAD</name>
<proteinExistence type="predicted"/>
<organism evidence="2 5">
    <name type="scientific">Bradyrhizobium frederickii</name>
    <dbReference type="NCBI Taxonomy" id="2560054"/>
    <lineage>
        <taxon>Bacteria</taxon>
        <taxon>Pseudomonadati</taxon>
        <taxon>Pseudomonadota</taxon>
        <taxon>Alphaproteobacteria</taxon>
        <taxon>Hyphomicrobiales</taxon>
        <taxon>Nitrobacteraceae</taxon>
        <taxon>Bradyrhizobium</taxon>
    </lineage>
</organism>
<evidence type="ECO:0000259" key="1">
    <source>
        <dbReference type="PROSITE" id="PS50943"/>
    </source>
</evidence>
<evidence type="ECO:0000313" key="2">
    <source>
        <dbReference type="EMBL" id="TFV30142.1"/>
    </source>
</evidence>
<dbReference type="Proteomes" id="UP000298225">
    <property type="component" value="Unassembled WGS sequence"/>
</dbReference>
<dbReference type="Gene3D" id="1.10.260.40">
    <property type="entry name" value="lambda repressor-like DNA-binding domains"/>
    <property type="match status" value="1"/>
</dbReference>
<dbReference type="InterPro" id="IPR010982">
    <property type="entry name" value="Lambda_DNA-bd_dom_sf"/>
</dbReference>
<evidence type="ECO:0000313" key="4">
    <source>
        <dbReference type="Proteomes" id="UP000297700"/>
    </source>
</evidence>
<dbReference type="AlphaFoldDB" id="A0A4Y9KU60"/>
<comment type="caution">
    <text evidence="2">The sequence shown here is derived from an EMBL/GenBank/DDBJ whole genome shotgun (WGS) entry which is preliminary data.</text>
</comment>
<reference evidence="2 5" key="1">
    <citation type="submission" date="2019-03" db="EMBL/GenBank/DDBJ databases">
        <title>Bradyrhizobium strains diversity isolated from Chamaecrista fasciculata.</title>
        <authorList>
            <person name="Urquiaga M.C.O."/>
            <person name="Hungria M."/>
            <person name="Delamuta J.R.M."/>
        </authorList>
    </citation>
    <scope>NUCLEOTIDE SEQUENCE [LARGE SCALE GENOMIC DNA]</scope>
    <source>
        <strain evidence="2 5">CNPSo 3424</strain>
    </source>
</reference>
<dbReference type="SMART" id="SM00530">
    <property type="entry name" value="HTH_XRE"/>
    <property type="match status" value="1"/>
</dbReference>
<protein>
    <submittedName>
        <fullName evidence="2">XRE family transcriptional regulator</fullName>
    </submittedName>
</protein>
<dbReference type="InterPro" id="IPR001387">
    <property type="entry name" value="Cro/C1-type_HTH"/>
</dbReference>
<sequence>MGLDMSSFGRAIASARKEKGMSQKELATKIVKEDGEAITPQYLNDIEHDRRSPSSDHLVSEFAKVLKIDPLALYGVIGMLPEQDRKLIRKSTPDQVNQAFVAFRRHLKG</sequence>
<evidence type="ECO:0000313" key="5">
    <source>
        <dbReference type="Proteomes" id="UP000298225"/>
    </source>
</evidence>